<evidence type="ECO:0000313" key="3">
    <source>
        <dbReference type="EMBL" id="KAH8107648.1"/>
    </source>
</evidence>
<dbReference type="Proteomes" id="UP000813824">
    <property type="component" value="Unassembled WGS sequence"/>
</dbReference>
<keyword evidence="4" id="KW-1185">Reference proteome</keyword>
<dbReference type="GO" id="GO:0006891">
    <property type="term" value="P:intra-Golgi vesicle-mediated transport"/>
    <property type="evidence" value="ECO:0007669"/>
    <property type="project" value="InterPro"/>
</dbReference>
<feature type="region of interest" description="Disordered" evidence="1">
    <location>
        <begin position="133"/>
        <end position="171"/>
    </location>
</feature>
<comment type="caution">
    <text evidence="3">The sequence shown here is derived from an EMBL/GenBank/DDBJ whole genome shotgun (WGS) entry which is preliminary data.</text>
</comment>
<gene>
    <name evidence="3" type="ORF">BXZ70DRAFT_884432</name>
</gene>
<name>A0A8K0UYX6_9AGAR</name>
<dbReference type="GO" id="GO:1990071">
    <property type="term" value="C:TRAPPII protein complex"/>
    <property type="evidence" value="ECO:0007669"/>
    <property type="project" value="InterPro"/>
</dbReference>
<dbReference type="Pfam" id="PF12735">
    <property type="entry name" value="IgD3_Trs65"/>
    <property type="match status" value="1"/>
</dbReference>
<feature type="compositionally biased region" description="Low complexity" evidence="1">
    <location>
        <begin position="645"/>
        <end position="656"/>
    </location>
</feature>
<protein>
    <submittedName>
        <fullName evidence="3">TRAPP trafficking subunit Trs65-domain-containing protein</fullName>
    </submittedName>
</protein>
<reference evidence="3" key="1">
    <citation type="journal article" date="2021" name="New Phytol.">
        <title>Evolutionary innovations through gain and loss of genes in the ectomycorrhizal Boletales.</title>
        <authorList>
            <person name="Wu G."/>
            <person name="Miyauchi S."/>
            <person name="Morin E."/>
            <person name="Kuo A."/>
            <person name="Drula E."/>
            <person name="Varga T."/>
            <person name="Kohler A."/>
            <person name="Feng B."/>
            <person name="Cao Y."/>
            <person name="Lipzen A."/>
            <person name="Daum C."/>
            <person name="Hundley H."/>
            <person name="Pangilinan J."/>
            <person name="Johnson J."/>
            <person name="Barry K."/>
            <person name="LaButti K."/>
            <person name="Ng V."/>
            <person name="Ahrendt S."/>
            <person name="Min B."/>
            <person name="Choi I.G."/>
            <person name="Park H."/>
            <person name="Plett J.M."/>
            <person name="Magnuson J."/>
            <person name="Spatafora J.W."/>
            <person name="Nagy L.G."/>
            <person name="Henrissat B."/>
            <person name="Grigoriev I.V."/>
            <person name="Yang Z.L."/>
            <person name="Xu J."/>
            <person name="Martin F.M."/>
        </authorList>
    </citation>
    <scope>NUCLEOTIDE SEQUENCE</scope>
    <source>
        <strain evidence="3">KKN 215</strain>
    </source>
</reference>
<dbReference type="AlphaFoldDB" id="A0A8K0UYX6"/>
<dbReference type="InterPro" id="IPR055420">
    <property type="entry name" value="IgD3_Trs65"/>
</dbReference>
<feature type="compositionally biased region" description="Pro residues" evidence="1">
    <location>
        <begin position="140"/>
        <end position="149"/>
    </location>
</feature>
<dbReference type="EMBL" id="JAEVFJ010000001">
    <property type="protein sequence ID" value="KAH8107648.1"/>
    <property type="molecule type" value="Genomic_DNA"/>
</dbReference>
<feature type="compositionally biased region" description="Acidic residues" evidence="1">
    <location>
        <begin position="402"/>
        <end position="414"/>
    </location>
</feature>
<dbReference type="PANTHER" id="PTHR28159">
    <property type="entry name" value="TRAFFICKING PROTEIN PARTICLE COMPLEX II-SPECIFIC SUBUNIT 65"/>
    <property type="match status" value="1"/>
</dbReference>
<evidence type="ECO:0000259" key="2">
    <source>
        <dbReference type="Pfam" id="PF12735"/>
    </source>
</evidence>
<organism evidence="3 4">
    <name type="scientific">Cristinia sonorae</name>
    <dbReference type="NCBI Taxonomy" id="1940300"/>
    <lineage>
        <taxon>Eukaryota</taxon>
        <taxon>Fungi</taxon>
        <taxon>Dikarya</taxon>
        <taxon>Basidiomycota</taxon>
        <taxon>Agaricomycotina</taxon>
        <taxon>Agaricomycetes</taxon>
        <taxon>Agaricomycetidae</taxon>
        <taxon>Agaricales</taxon>
        <taxon>Pleurotineae</taxon>
        <taxon>Stephanosporaceae</taxon>
        <taxon>Cristinia</taxon>
    </lineage>
</organism>
<feature type="compositionally biased region" description="Low complexity" evidence="1">
    <location>
        <begin position="329"/>
        <end position="342"/>
    </location>
</feature>
<evidence type="ECO:0000313" key="4">
    <source>
        <dbReference type="Proteomes" id="UP000813824"/>
    </source>
</evidence>
<accession>A0A8K0UYX6</accession>
<feature type="compositionally biased region" description="Polar residues" evidence="1">
    <location>
        <begin position="150"/>
        <end position="165"/>
    </location>
</feature>
<dbReference type="PANTHER" id="PTHR28159:SF1">
    <property type="entry name" value="TRAFFICKING PROTEIN PARTICLE COMPLEX II-SPECIFIC SUBUNIT 65"/>
    <property type="match status" value="1"/>
</dbReference>
<feature type="domain" description="Trafficking protein particle complex II-specific subunit 65 IgD3" evidence="2">
    <location>
        <begin position="924"/>
        <end position="1045"/>
    </location>
</feature>
<feature type="region of interest" description="Disordered" evidence="1">
    <location>
        <begin position="381"/>
        <end position="415"/>
    </location>
</feature>
<feature type="region of interest" description="Disordered" evidence="1">
    <location>
        <begin position="602"/>
        <end position="656"/>
    </location>
</feature>
<sequence length="1066" mass="113243">MTSASFEELFNLTVLDVIIPIATTGLPTPSQDDPYIDDVWLEALEEEATDRKLAFFDENLDFFLILRVEYPTVEEGDDKPKTPPINLLAFLAHLQVTYDASYIASLPSDAPIVPNRTHSMNRAQAGQTKASTLGAAHPSIFPPHTPNPVPSSTDSDRQYSQTQGTPLRAGVWGDGMAGDNISEGFALLWSASDSCWIVVFKMTVQVSFMPTKVPDPLLCLTASVTLREKPIAVTAARKPLQALIEAAGGLPGPVFSSEPAKLNGEDDEFESVDITGLHEVNLLEGLAAGPTFSSSGAPLILPTSRLGASIRKDVFSLPDLTAEPETPMTTSSSTTLGRTGTLHGTHATMRKSFRKTLRTISGFRVRMRTVFVPYFMLPENGSSSQKSRKYQRRKSALKVGAEEDDDTGTESDDAELVHERELREAGNEENTVILCVEVENAQESTTTLTSPLGFSVESVNVTVSGEGAQTRLITWGDKPLSASEQVFPLFLGPSEQYNLLYAVSFLRSPESDDQFSLARGKGLPGAPGSATQELQRAVGIIINGRPYEIPSDLDLKSSTSKEEAIQARAKELVYPTPTFPSRWNCVLDLSSNAIAPSIVGHGTDATSSQGKKEVLPTPASPFPSSGPRASFIGPTGSAGGRSNSPYTTGPKPGTATPTMIAGSKRHTLSAMDAEMYAGGGDLRTKPPPSPINYRSSTAMLNPTNLRDGHLQTGTQPNIINAAAAAAQAQMMNPILGPNSASMRASYLPPSVSVYGKSPTTYGPLSPPLPPTPGGGMSFAGAMTQFQPQHGADDSISSFISSDISSTFAVPPTPAYPAYPTSPPPRVTSPTGRQQKYWQAPVGGGLQGGASVGPAVEIRREKALGAGIPQTPGPRVGPGIGTGTAIPGQIGFAQMQNEVLGGGIQGGEGEPIVVSVGLLPTPGRPAGRIYPLDQFTLDIFVFNQSSWTRRFEVSYPDRRKKRREQANLNATMGIADLKGSGDAEVVGVVPLVNRVRIGPLLPSTCQSVRMDFLALSPGVHAIDTLTLSDIQSGYSIDLRSVIDIVVHEHAIPSDKPSSVRPLVVEVA</sequence>
<feature type="compositionally biased region" description="Basic residues" evidence="1">
    <location>
        <begin position="386"/>
        <end position="396"/>
    </location>
</feature>
<dbReference type="InterPro" id="IPR024662">
    <property type="entry name" value="Trs65"/>
</dbReference>
<proteinExistence type="predicted"/>
<dbReference type="GO" id="GO:0005802">
    <property type="term" value="C:trans-Golgi network"/>
    <property type="evidence" value="ECO:0007669"/>
    <property type="project" value="TreeGrafter"/>
</dbReference>
<dbReference type="OrthoDB" id="24630at2759"/>
<feature type="region of interest" description="Disordered" evidence="1">
    <location>
        <begin position="318"/>
        <end position="342"/>
    </location>
</feature>
<evidence type="ECO:0000256" key="1">
    <source>
        <dbReference type="SAM" id="MobiDB-lite"/>
    </source>
</evidence>